<dbReference type="Gene3D" id="1.10.10.10">
    <property type="entry name" value="Winged helix-like DNA-binding domain superfamily/Winged helix DNA-binding domain"/>
    <property type="match status" value="1"/>
</dbReference>
<gene>
    <name evidence="11" type="ordered locus">syc1354_c</name>
</gene>
<feature type="modified residue" description="4-aspartylphosphate" evidence="6">
    <location>
        <position position="543"/>
    </location>
</feature>
<evidence type="ECO:0000259" key="9">
    <source>
        <dbReference type="PROSITE" id="PS50887"/>
    </source>
</evidence>
<dbReference type="InterPro" id="IPR043128">
    <property type="entry name" value="Rev_trsase/Diguanyl_cyclase"/>
</dbReference>
<dbReference type="GO" id="GO:0006508">
    <property type="term" value="P:proteolysis"/>
    <property type="evidence" value="ECO:0007669"/>
    <property type="project" value="InterPro"/>
</dbReference>
<evidence type="ECO:0000256" key="1">
    <source>
        <dbReference type="ARBA" id="ARBA00022553"/>
    </source>
</evidence>
<dbReference type="GO" id="GO:0005829">
    <property type="term" value="C:cytosol"/>
    <property type="evidence" value="ECO:0007669"/>
    <property type="project" value="TreeGrafter"/>
</dbReference>
<feature type="domain" description="OmpR/PhoB-type" evidence="10">
    <location>
        <begin position="131"/>
        <end position="229"/>
    </location>
</feature>
<dbReference type="InterPro" id="IPR001969">
    <property type="entry name" value="Aspartic_peptidase_AS"/>
</dbReference>
<dbReference type="InterPro" id="IPR029787">
    <property type="entry name" value="Nucleotide_cyclase"/>
</dbReference>
<dbReference type="InterPro" id="IPR001867">
    <property type="entry name" value="OmpR/PhoB-type_DNA-bd"/>
</dbReference>
<evidence type="ECO:0000259" key="10">
    <source>
        <dbReference type="PROSITE" id="PS51755"/>
    </source>
</evidence>
<dbReference type="Pfam" id="PF00072">
    <property type="entry name" value="Response_reg"/>
    <property type="match status" value="1"/>
</dbReference>
<dbReference type="PANTHER" id="PTHR48111:SF1">
    <property type="entry name" value="TWO-COMPONENT RESPONSE REGULATOR ORR33"/>
    <property type="match status" value="1"/>
</dbReference>
<dbReference type="InterPro" id="IPR039420">
    <property type="entry name" value="WalR-like"/>
</dbReference>
<dbReference type="SUPFAM" id="SSF47226">
    <property type="entry name" value="Histidine-containing phosphotransfer domain, HPT domain"/>
    <property type="match status" value="1"/>
</dbReference>
<protein>
    <submittedName>
        <fullName evidence="11">Two-component response regulator</fullName>
    </submittedName>
</protein>
<feature type="domain" description="GGDEF" evidence="9">
    <location>
        <begin position="650"/>
        <end position="784"/>
    </location>
</feature>
<dbReference type="PROSITE" id="PS00141">
    <property type="entry name" value="ASP_PROTEASE"/>
    <property type="match status" value="1"/>
</dbReference>
<dbReference type="eggNOG" id="COG0745">
    <property type="taxonomic scope" value="Bacteria"/>
</dbReference>
<evidence type="ECO:0000256" key="6">
    <source>
        <dbReference type="PROSITE-ProRule" id="PRU00169"/>
    </source>
</evidence>
<dbReference type="GO" id="GO:0032993">
    <property type="term" value="C:protein-DNA complex"/>
    <property type="evidence" value="ECO:0007669"/>
    <property type="project" value="TreeGrafter"/>
</dbReference>
<evidence type="ECO:0000259" key="8">
    <source>
        <dbReference type="PROSITE" id="PS50110"/>
    </source>
</evidence>
<dbReference type="EMBL" id="AP008231">
    <property type="protein sequence ID" value="BAD79544.1"/>
    <property type="molecule type" value="Genomic_DNA"/>
</dbReference>
<organism evidence="11 12">
    <name type="scientific">Synechococcus sp. (strain ATCC 27144 / PCC 6301 / SAUG 1402/1)</name>
    <name type="common">Anacystis nidulans</name>
    <dbReference type="NCBI Taxonomy" id="269084"/>
    <lineage>
        <taxon>Bacteria</taxon>
        <taxon>Bacillati</taxon>
        <taxon>Cyanobacteriota</taxon>
        <taxon>Cyanophyceae</taxon>
        <taxon>Synechococcales</taxon>
        <taxon>Synechococcaceae</taxon>
        <taxon>Synechococcus</taxon>
    </lineage>
</organism>
<dbReference type="Proteomes" id="UP000001175">
    <property type="component" value="Chromosome"/>
</dbReference>
<dbReference type="AlphaFoldDB" id="A0A0H3K5V6"/>
<sequence>MVCALLVVNNEQLPAGWRKALTTEGIALKVVPSLPIGIKSLQSANADLIFINGLQSASDTTQFCQQLRQSEPGLKARNDLPIVLITAPGDYDPAIALLDSGADEVWLQSMPVTEFVTRLRAVVRRLRTLQSDQFRRGNFILQPRSRQASFDGINLNLRPEEYDLLELLLSSPDRVFSESILLRMIWPQSVAPNPLQLSEIVTELNYKLAVAGSPESLELLYGLGWHWRSQPKTLDNHAAQSIDDAPQIPNRQAIWQRYRHEYWQRLDAIAITLSGWEQIPAIERTEAYRHAQTLAGALGSFGFEKESQNARILAAGLHSLELETEANPTTLESLLAQVQQLRVLLGASDALPPVRSLTPLAPASAINGRRLRNQIEVWSRDRQWAEEVATKANLRGLGATIRLDLDSAADSLDSQAIDLLILEVAPEQLEDPLLVDLVQSQPHLPILLVSDSSLPSRIQAARLGSQRFFHKFVSAEVILDQAFTFLEPQVTPDTVLIADDDPALLTYLQQLLQPWGWQLTVCKRGEQFWEILESSQPDLIILDADLPGYNGFELCRALRSDRYWINQPILILAERYDSELVQQALRYGADDVITKPIASSELVARIYNRLEKYRQLQRLAAADNLTGLVNQRRAREVLSLLLGLAQRYRQPLTLAVIQLSPPPEGEAIAPGVHRQQLIQLAARLQRSCRREDVVARWTDEQFVLGFYGVGWSIAIQRIEQVKLLLQQSREASAELVGQAPIRISAGIAEFPIHGTDLSSLTTAAIDVLSRALEKGGDRIVVAEGRSFSTVNEDLLS</sequence>
<dbReference type="Gene3D" id="3.40.50.2300">
    <property type="match status" value="2"/>
</dbReference>
<dbReference type="SUPFAM" id="SSF55073">
    <property type="entry name" value="Nucleotide cyclase"/>
    <property type="match status" value="1"/>
</dbReference>
<evidence type="ECO:0000256" key="3">
    <source>
        <dbReference type="ARBA" id="ARBA00023015"/>
    </source>
</evidence>
<dbReference type="GO" id="GO:0000156">
    <property type="term" value="F:phosphorelay response regulator activity"/>
    <property type="evidence" value="ECO:0007669"/>
    <property type="project" value="TreeGrafter"/>
</dbReference>
<dbReference type="InterPro" id="IPR036388">
    <property type="entry name" value="WH-like_DNA-bd_sf"/>
</dbReference>
<feature type="DNA-binding region" description="OmpR/PhoB-type" evidence="7">
    <location>
        <begin position="131"/>
        <end position="229"/>
    </location>
</feature>
<dbReference type="GO" id="GO:0006355">
    <property type="term" value="P:regulation of DNA-templated transcription"/>
    <property type="evidence" value="ECO:0007669"/>
    <property type="project" value="InterPro"/>
</dbReference>
<evidence type="ECO:0000256" key="2">
    <source>
        <dbReference type="ARBA" id="ARBA00023012"/>
    </source>
</evidence>
<dbReference type="GO" id="GO:0004190">
    <property type="term" value="F:aspartic-type endopeptidase activity"/>
    <property type="evidence" value="ECO:0007669"/>
    <property type="project" value="InterPro"/>
</dbReference>
<dbReference type="eggNOG" id="COG3706">
    <property type="taxonomic scope" value="Bacteria"/>
</dbReference>
<dbReference type="RefSeq" id="WP_011243666.1">
    <property type="nucleotide sequence ID" value="NC_006576.1"/>
</dbReference>
<dbReference type="PROSITE" id="PS51755">
    <property type="entry name" value="OMPR_PHOB"/>
    <property type="match status" value="1"/>
</dbReference>
<keyword evidence="3" id="KW-0805">Transcription regulation</keyword>
<dbReference type="InterPro" id="IPR000160">
    <property type="entry name" value="GGDEF_dom"/>
</dbReference>
<dbReference type="Pfam" id="PF00990">
    <property type="entry name" value="GGDEF"/>
    <property type="match status" value="1"/>
</dbReference>
<evidence type="ECO:0000256" key="5">
    <source>
        <dbReference type="ARBA" id="ARBA00023163"/>
    </source>
</evidence>
<evidence type="ECO:0000313" key="12">
    <source>
        <dbReference type="Proteomes" id="UP000001175"/>
    </source>
</evidence>
<reference evidence="11 12" key="1">
    <citation type="journal article" date="2007" name="Photosyn. Res.">
        <title>Complete nucleotide sequence of the freshwater unicellular cyanobacterium Synechococcus elongatus PCC 6301 chromosome: gene content and organization.</title>
        <authorList>
            <person name="Sugita C."/>
            <person name="Ogata K."/>
            <person name="Shikata M."/>
            <person name="Jikuya H."/>
            <person name="Takano J."/>
            <person name="Furumichi M."/>
            <person name="Kanehisa M."/>
            <person name="Omata T."/>
            <person name="Sugiura M."/>
            <person name="Sugita M."/>
        </authorList>
    </citation>
    <scope>NUCLEOTIDE SEQUENCE [LARGE SCALE GENOMIC DNA]</scope>
    <source>
        <strain evidence="12">ATCC 27144 / PCC 6301 / SAUG 1402/1</strain>
    </source>
</reference>
<dbReference type="NCBIfam" id="TIGR00254">
    <property type="entry name" value="GGDEF"/>
    <property type="match status" value="1"/>
</dbReference>
<comment type="caution">
    <text evidence="6">Lacks conserved residue(s) required for the propagation of feature annotation.</text>
</comment>
<dbReference type="CDD" id="cd01949">
    <property type="entry name" value="GGDEF"/>
    <property type="match status" value="1"/>
</dbReference>
<dbReference type="InterPro" id="IPR016032">
    <property type="entry name" value="Sig_transdc_resp-reg_C-effctor"/>
</dbReference>
<evidence type="ECO:0000313" key="11">
    <source>
        <dbReference type="EMBL" id="BAD79544.1"/>
    </source>
</evidence>
<keyword evidence="4 7" id="KW-0238">DNA-binding</keyword>
<dbReference type="SUPFAM" id="SSF46894">
    <property type="entry name" value="C-terminal effector domain of the bipartite response regulators"/>
    <property type="match status" value="1"/>
</dbReference>
<accession>A0A0H3K5V6</accession>
<dbReference type="GO" id="GO:0000976">
    <property type="term" value="F:transcription cis-regulatory region binding"/>
    <property type="evidence" value="ECO:0007669"/>
    <property type="project" value="TreeGrafter"/>
</dbReference>
<dbReference type="SMART" id="SM00267">
    <property type="entry name" value="GGDEF"/>
    <property type="match status" value="1"/>
</dbReference>
<dbReference type="Gene3D" id="3.30.70.270">
    <property type="match status" value="1"/>
</dbReference>
<dbReference type="SUPFAM" id="SSF52172">
    <property type="entry name" value="CheY-like"/>
    <property type="match status" value="2"/>
</dbReference>
<feature type="domain" description="Response regulatory" evidence="8">
    <location>
        <begin position="3"/>
        <end position="123"/>
    </location>
</feature>
<name>A0A0H3K5V6_SYNP6</name>
<dbReference type="SMART" id="SM00448">
    <property type="entry name" value="REC"/>
    <property type="match status" value="2"/>
</dbReference>
<proteinExistence type="predicted"/>
<dbReference type="InterPro" id="IPR001789">
    <property type="entry name" value="Sig_transdc_resp-reg_receiver"/>
</dbReference>
<feature type="domain" description="Response regulatory" evidence="8">
    <location>
        <begin position="494"/>
        <end position="610"/>
    </location>
</feature>
<dbReference type="CDD" id="cd00156">
    <property type="entry name" value="REC"/>
    <property type="match status" value="1"/>
</dbReference>
<dbReference type="CDD" id="cd17574">
    <property type="entry name" value="REC_OmpR"/>
    <property type="match status" value="1"/>
</dbReference>
<evidence type="ECO:0000256" key="7">
    <source>
        <dbReference type="PROSITE-ProRule" id="PRU01091"/>
    </source>
</evidence>
<dbReference type="PANTHER" id="PTHR48111">
    <property type="entry name" value="REGULATOR OF RPOS"/>
    <property type="match status" value="1"/>
</dbReference>
<dbReference type="PROSITE" id="PS50110">
    <property type="entry name" value="RESPONSE_REGULATORY"/>
    <property type="match status" value="2"/>
</dbReference>
<dbReference type="InterPro" id="IPR011006">
    <property type="entry name" value="CheY-like_superfamily"/>
</dbReference>
<evidence type="ECO:0000256" key="4">
    <source>
        <dbReference type="ARBA" id="ARBA00023125"/>
    </source>
</evidence>
<dbReference type="InterPro" id="IPR036641">
    <property type="entry name" value="HPT_dom_sf"/>
</dbReference>
<dbReference type="KEGG" id="syc:syc1354_c"/>
<keyword evidence="1 6" id="KW-0597">Phosphoprotein</keyword>
<keyword evidence="5" id="KW-0804">Transcription</keyword>
<dbReference type="PROSITE" id="PS50887">
    <property type="entry name" value="GGDEF"/>
    <property type="match status" value="1"/>
</dbReference>
<keyword evidence="2" id="KW-0902">Two-component regulatory system</keyword>
<dbReference type="Pfam" id="PF00486">
    <property type="entry name" value="Trans_reg_C"/>
    <property type="match status" value="1"/>
</dbReference>